<dbReference type="EMBL" id="GEGO01006088">
    <property type="protein sequence ID" value="JAR89316.1"/>
    <property type="molecule type" value="Transcribed_RNA"/>
</dbReference>
<dbReference type="AlphaFoldDB" id="A0A147BEW2"/>
<protein>
    <submittedName>
        <fullName evidence="1">Putative secreted protein</fullName>
    </submittedName>
</protein>
<sequence length="79" mass="8596">MSIISWIVVAVRAPPRMASMSLMNCTVVMEAGRGWPALLLCSMFTSTLLVCCSNTLLSPSYVQLASLSLRRSPSPDTFK</sequence>
<organism evidence="1">
    <name type="scientific">Ixodes ricinus</name>
    <name type="common">Common tick</name>
    <name type="synonym">Acarus ricinus</name>
    <dbReference type="NCBI Taxonomy" id="34613"/>
    <lineage>
        <taxon>Eukaryota</taxon>
        <taxon>Metazoa</taxon>
        <taxon>Ecdysozoa</taxon>
        <taxon>Arthropoda</taxon>
        <taxon>Chelicerata</taxon>
        <taxon>Arachnida</taxon>
        <taxon>Acari</taxon>
        <taxon>Parasitiformes</taxon>
        <taxon>Ixodida</taxon>
        <taxon>Ixodoidea</taxon>
        <taxon>Ixodidae</taxon>
        <taxon>Ixodinae</taxon>
        <taxon>Ixodes</taxon>
    </lineage>
</organism>
<proteinExistence type="predicted"/>
<evidence type="ECO:0000313" key="1">
    <source>
        <dbReference type="EMBL" id="JAR89316.1"/>
    </source>
</evidence>
<name>A0A147BEW2_IXORI</name>
<accession>A0A147BEW2</accession>
<reference evidence="1" key="1">
    <citation type="journal article" date="2018" name="PLoS Negl. Trop. Dis.">
        <title>Sialome diversity of ticks revealed by RNAseq of single tick salivary glands.</title>
        <authorList>
            <person name="Perner J."/>
            <person name="Kropackova S."/>
            <person name="Kopacek P."/>
            <person name="Ribeiro J.M."/>
        </authorList>
    </citation>
    <scope>NUCLEOTIDE SEQUENCE</scope>
    <source>
        <strain evidence="1">Siblings of single egg batch collected in Ceske Budejovice</strain>
        <tissue evidence="1">Salivary glands</tissue>
    </source>
</reference>